<keyword evidence="2" id="KW-1185">Reference proteome</keyword>
<reference evidence="2" key="1">
    <citation type="journal article" date="2014" name="Proc. Natl. Acad. Sci. U.S.A.">
        <title>Extensive sampling of basidiomycete genomes demonstrates inadequacy of the white-rot/brown-rot paradigm for wood decay fungi.</title>
        <authorList>
            <person name="Riley R."/>
            <person name="Salamov A.A."/>
            <person name="Brown D.W."/>
            <person name="Nagy L.G."/>
            <person name="Floudas D."/>
            <person name="Held B.W."/>
            <person name="Levasseur A."/>
            <person name="Lombard V."/>
            <person name="Morin E."/>
            <person name="Otillar R."/>
            <person name="Lindquist E.A."/>
            <person name="Sun H."/>
            <person name="LaButti K.M."/>
            <person name="Schmutz J."/>
            <person name="Jabbour D."/>
            <person name="Luo H."/>
            <person name="Baker S.E."/>
            <person name="Pisabarro A.G."/>
            <person name="Walton J.D."/>
            <person name="Blanchette R.A."/>
            <person name="Henrissat B."/>
            <person name="Martin F."/>
            <person name="Cullen D."/>
            <person name="Hibbett D.S."/>
            <person name="Grigoriev I.V."/>
        </authorList>
    </citation>
    <scope>NUCLEOTIDE SEQUENCE [LARGE SCALE GENOMIC DNA]</scope>
    <source>
        <strain evidence="2">FD-172 SS1</strain>
    </source>
</reference>
<dbReference type="Proteomes" id="UP000027195">
    <property type="component" value="Unassembled WGS sequence"/>
</dbReference>
<proteinExistence type="predicted"/>
<evidence type="ECO:0000313" key="2">
    <source>
        <dbReference type="Proteomes" id="UP000027195"/>
    </source>
</evidence>
<dbReference type="AlphaFoldDB" id="A0A067MBB9"/>
<dbReference type="InParanoid" id="A0A067MBB9"/>
<organism evidence="1 2">
    <name type="scientific">Botryobasidium botryosum (strain FD-172 SS1)</name>
    <dbReference type="NCBI Taxonomy" id="930990"/>
    <lineage>
        <taxon>Eukaryota</taxon>
        <taxon>Fungi</taxon>
        <taxon>Dikarya</taxon>
        <taxon>Basidiomycota</taxon>
        <taxon>Agaricomycotina</taxon>
        <taxon>Agaricomycetes</taxon>
        <taxon>Cantharellales</taxon>
        <taxon>Botryobasidiaceae</taxon>
        <taxon>Botryobasidium</taxon>
    </lineage>
</organism>
<accession>A0A067MBB9</accession>
<dbReference type="HOGENOM" id="CLU_612477_0_0_1"/>
<name>A0A067MBB9_BOTB1</name>
<protein>
    <submittedName>
        <fullName evidence="1">Uncharacterized protein</fullName>
    </submittedName>
</protein>
<dbReference type="EMBL" id="KL198085">
    <property type="protein sequence ID" value="KDQ08871.1"/>
    <property type="molecule type" value="Genomic_DNA"/>
</dbReference>
<gene>
    <name evidence="1" type="ORF">BOTBODRAFT_69537</name>
</gene>
<sequence>MTVGYSEPQSSVYNHLHALRALPAQCTVPPCTQSSFLEPLRLHDSLALFLSTTERDTTAVTTRMTTRGLVIFVAKSTPPSLAHREAGELLRQAILHPDANESSLMSAVLRVCGVKIVSRLRRVTGGMSWDAFAENVDLYSRASAATGRTAVTKNVSRLRLKYTAPDLFEALKTRYRTILAKASALQSRPDASEDQSHEDSEAFLLLSTLASVLADSTEGMILCEQIPSDERKRLSRLRRDLLDIVRYRTAVLNVLNRVRMLGPFADRLTVHLDWVSNDPTSPSRYDYYPSHVSAYETAQKRAERLGEGGVTKDEFYSRVKEPKKPATISASRVHPAIILLLYMDQRAASQAPRSLPAKLQTIGCSERCSWETALWISCYNSVRDRQWSTYGSRQSPAQGRRGWWKFPLVGADVDSEFARSVERELDEQLLGLGLVVGPATAITPTNG</sequence>
<evidence type="ECO:0000313" key="1">
    <source>
        <dbReference type="EMBL" id="KDQ08871.1"/>
    </source>
</evidence>